<dbReference type="InterPro" id="IPR036465">
    <property type="entry name" value="vWFA_dom_sf"/>
</dbReference>
<dbReference type="Pfam" id="PF00092">
    <property type="entry name" value="VWA"/>
    <property type="match status" value="1"/>
</dbReference>
<dbReference type="InterPro" id="IPR002035">
    <property type="entry name" value="VWF_A"/>
</dbReference>
<dbReference type="EMBL" id="BMPU01000001">
    <property type="protein sequence ID" value="GGM45441.1"/>
    <property type="molecule type" value="Genomic_DNA"/>
</dbReference>
<keyword evidence="1" id="KW-1003">Cell membrane</keyword>
<feature type="transmembrane region" description="Helical" evidence="5">
    <location>
        <begin position="6"/>
        <end position="25"/>
    </location>
</feature>
<comment type="caution">
    <text evidence="7">The sequence shown here is derived from an EMBL/GenBank/DDBJ whole genome shotgun (WGS) entry which is preliminary data.</text>
</comment>
<evidence type="ECO:0000256" key="5">
    <source>
        <dbReference type="SAM" id="Phobius"/>
    </source>
</evidence>
<name>A0ABQ2H5N9_9PORP</name>
<evidence type="ECO:0000256" key="2">
    <source>
        <dbReference type="ARBA" id="ARBA00022692"/>
    </source>
</evidence>
<dbReference type="RefSeq" id="WP_044114147.1">
    <property type="nucleotide sequence ID" value="NZ_BMPU01000001.1"/>
</dbReference>
<dbReference type="Proteomes" id="UP000653477">
    <property type="component" value="Unassembled WGS sequence"/>
</dbReference>
<keyword evidence="3 5" id="KW-1133">Transmembrane helix</keyword>
<evidence type="ECO:0000256" key="3">
    <source>
        <dbReference type="ARBA" id="ARBA00022989"/>
    </source>
</evidence>
<feature type="transmembrane region" description="Helical" evidence="5">
    <location>
        <begin position="302"/>
        <end position="319"/>
    </location>
</feature>
<dbReference type="NCBIfam" id="TIGR02226">
    <property type="entry name" value="two_anch"/>
    <property type="match status" value="1"/>
</dbReference>
<sequence length="328" mass="36172">MTFLHPQLLWLLLLLPALLIIYIVWRRRQQASLRVPSLLFISGVRGGLRVYLRHVLFALRLLALGLIIVALARPQSSSSWSEDRVEGIDIMLTMDISTSMLAMDFQPNRVEAAKEVAMRFIANRPNDNIGLVVFAGESFTACPLTQDHATLINRLREMTTGIIADQTAIGSGLATAISRLKDSKTKSKVIILLTDGANNTGNISPKMAADLAKTFGISIYTIGVGSGAGEAPYPIQTPLGTVVRNMPVDLDEPTMQQIADVSGGAYFRATDNESLAAIYKKIDQLEKTKLSTRNYHTTYEEFFIFVLAAAFLLLLEYLLRSTILRTNP</sequence>
<keyword evidence="2 5" id="KW-0812">Transmembrane</keyword>
<gene>
    <name evidence="7" type="ORF">GCM10007088_00390</name>
</gene>
<organism evidence="7 8">
    <name type="scientific">Porphyromonas pasteri</name>
    <dbReference type="NCBI Taxonomy" id="1583331"/>
    <lineage>
        <taxon>Bacteria</taxon>
        <taxon>Pseudomonadati</taxon>
        <taxon>Bacteroidota</taxon>
        <taxon>Bacteroidia</taxon>
        <taxon>Bacteroidales</taxon>
        <taxon>Porphyromonadaceae</taxon>
        <taxon>Porphyromonas</taxon>
    </lineage>
</organism>
<dbReference type="PANTHER" id="PTHR22550">
    <property type="entry name" value="SPORE GERMINATION PROTEIN"/>
    <property type="match status" value="1"/>
</dbReference>
<dbReference type="Pfam" id="PF07584">
    <property type="entry name" value="BatA"/>
    <property type="match status" value="1"/>
</dbReference>
<dbReference type="PROSITE" id="PS50234">
    <property type="entry name" value="VWFA"/>
    <property type="match status" value="1"/>
</dbReference>
<feature type="transmembrane region" description="Helical" evidence="5">
    <location>
        <begin position="50"/>
        <end position="72"/>
    </location>
</feature>
<reference evidence="8" key="1">
    <citation type="journal article" date="2019" name="Int. J. Syst. Evol. Microbiol.">
        <title>The Global Catalogue of Microorganisms (GCM) 10K type strain sequencing project: providing services to taxonomists for standard genome sequencing and annotation.</title>
        <authorList>
            <consortium name="The Broad Institute Genomics Platform"/>
            <consortium name="The Broad Institute Genome Sequencing Center for Infectious Disease"/>
            <person name="Wu L."/>
            <person name="Ma J."/>
        </authorList>
    </citation>
    <scope>NUCLEOTIDE SEQUENCE [LARGE SCALE GENOMIC DNA]</scope>
    <source>
        <strain evidence="8">JCM 30531</strain>
    </source>
</reference>
<evidence type="ECO:0000313" key="7">
    <source>
        <dbReference type="EMBL" id="GGM45441.1"/>
    </source>
</evidence>
<dbReference type="InterPro" id="IPR050768">
    <property type="entry name" value="UPF0353/GerABKA_families"/>
</dbReference>
<accession>A0ABQ2H5N9</accession>
<dbReference type="PANTHER" id="PTHR22550:SF5">
    <property type="entry name" value="LEUCINE ZIPPER PROTEIN 4"/>
    <property type="match status" value="1"/>
</dbReference>
<dbReference type="InterPro" id="IPR011933">
    <property type="entry name" value="Double_TM_dom"/>
</dbReference>
<keyword evidence="8" id="KW-1185">Reference proteome</keyword>
<dbReference type="SUPFAM" id="SSF53300">
    <property type="entry name" value="vWA-like"/>
    <property type="match status" value="1"/>
</dbReference>
<dbReference type="InterPro" id="IPR033881">
    <property type="entry name" value="vWA_BatA_type"/>
</dbReference>
<dbReference type="InterPro" id="IPR024163">
    <property type="entry name" value="Aerotolerance_reg_N"/>
</dbReference>
<dbReference type="CDD" id="cd01467">
    <property type="entry name" value="vWA_BatA_type"/>
    <property type="match status" value="1"/>
</dbReference>
<evidence type="ECO:0000256" key="4">
    <source>
        <dbReference type="ARBA" id="ARBA00023136"/>
    </source>
</evidence>
<evidence type="ECO:0000256" key="1">
    <source>
        <dbReference type="ARBA" id="ARBA00022475"/>
    </source>
</evidence>
<feature type="domain" description="VWFA" evidence="6">
    <location>
        <begin position="89"/>
        <end position="282"/>
    </location>
</feature>
<dbReference type="Gene3D" id="3.40.50.410">
    <property type="entry name" value="von Willebrand factor, type A domain"/>
    <property type="match status" value="1"/>
</dbReference>
<proteinExistence type="predicted"/>
<dbReference type="SMART" id="SM00327">
    <property type="entry name" value="VWA"/>
    <property type="match status" value="1"/>
</dbReference>
<keyword evidence="4 5" id="KW-0472">Membrane</keyword>
<evidence type="ECO:0000313" key="8">
    <source>
        <dbReference type="Proteomes" id="UP000653477"/>
    </source>
</evidence>
<protein>
    <submittedName>
        <fullName evidence="7">Aerotolerance protein BatA</fullName>
    </submittedName>
</protein>
<evidence type="ECO:0000259" key="6">
    <source>
        <dbReference type="PROSITE" id="PS50234"/>
    </source>
</evidence>